<dbReference type="GO" id="GO:0004843">
    <property type="term" value="F:cysteine-type deubiquitinase activity"/>
    <property type="evidence" value="ECO:0007669"/>
    <property type="project" value="UniProtKB-EC"/>
</dbReference>
<dbReference type="GO" id="GO:0008270">
    <property type="term" value="F:zinc ion binding"/>
    <property type="evidence" value="ECO:0007669"/>
    <property type="project" value="UniProtKB-KW"/>
</dbReference>
<dbReference type="InterPro" id="IPR041432">
    <property type="entry name" value="UBP13_Znf-UBP_var"/>
</dbReference>
<reference evidence="16" key="1">
    <citation type="submission" date="2016-06" db="UniProtKB">
        <authorList>
            <consortium name="WormBaseParasite"/>
        </authorList>
    </citation>
    <scope>IDENTIFICATION</scope>
</reference>
<evidence type="ECO:0000256" key="9">
    <source>
        <dbReference type="ARBA" id="ARBA00022801"/>
    </source>
</evidence>
<comment type="similarity">
    <text evidence="2">Belongs to the peptidase C19 family.</text>
</comment>
<evidence type="ECO:0000259" key="13">
    <source>
        <dbReference type="PROSITE" id="PS50271"/>
    </source>
</evidence>
<keyword evidence="15" id="KW-1185">Reference proteome</keyword>
<dbReference type="WBParaSite" id="SBAD_0000552201-mRNA-1">
    <property type="protein sequence ID" value="SBAD_0000552201-mRNA-1"/>
    <property type="gene ID" value="SBAD_0000552201"/>
</dbReference>
<dbReference type="Pfam" id="PF17807">
    <property type="entry name" value="zf-UBP_var"/>
    <property type="match status" value="1"/>
</dbReference>
<dbReference type="Proteomes" id="UP000270296">
    <property type="component" value="Unassembled WGS sequence"/>
</dbReference>
<dbReference type="EMBL" id="UZAM01008899">
    <property type="protein sequence ID" value="VDP06882.1"/>
    <property type="molecule type" value="Genomic_DNA"/>
</dbReference>
<evidence type="ECO:0000313" key="16">
    <source>
        <dbReference type="WBParaSite" id="SBAD_0000552201-mRNA-1"/>
    </source>
</evidence>
<dbReference type="Gene3D" id="3.30.40.10">
    <property type="entry name" value="Zinc/RING finger domain, C3HC4 (zinc finger)"/>
    <property type="match status" value="2"/>
</dbReference>
<dbReference type="GO" id="GO:0006508">
    <property type="term" value="P:proteolysis"/>
    <property type="evidence" value="ECO:0007669"/>
    <property type="project" value="UniProtKB-KW"/>
</dbReference>
<dbReference type="AlphaFoldDB" id="A0A183INV9"/>
<keyword evidence="7 12" id="KW-0863">Zinc-finger</keyword>
<accession>A0A183INV9</accession>
<dbReference type="InterPro" id="IPR001607">
    <property type="entry name" value="Znf_UBP"/>
</dbReference>
<evidence type="ECO:0000256" key="11">
    <source>
        <dbReference type="ARBA" id="ARBA00022833"/>
    </source>
</evidence>
<keyword evidence="8" id="KW-0833">Ubl conjugation pathway</keyword>
<dbReference type="FunFam" id="3.30.40.10:FF:000026">
    <property type="entry name" value="Ubiquitin carboxyl-terminal hydrolase"/>
    <property type="match status" value="1"/>
</dbReference>
<evidence type="ECO:0000256" key="6">
    <source>
        <dbReference type="ARBA" id="ARBA00022737"/>
    </source>
</evidence>
<evidence type="ECO:0000313" key="14">
    <source>
        <dbReference type="EMBL" id="VDP06882.1"/>
    </source>
</evidence>
<keyword evidence="4" id="KW-0645">Protease</keyword>
<evidence type="ECO:0000313" key="15">
    <source>
        <dbReference type="Proteomes" id="UP000270296"/>
    </source>
</evidence>
<keyword evidence="11" id="KW-0862">Zinc</keyword>
<evidence type="ECO:0000256" key="8">
    <source>
        <dbReference type="ARBA" id="ARBA00022786"/>
    </source>
</evidence>
<dbReference type="EC" id="3.4.19.12" evidence="3"/>
<protein>
    <recommendedName>
        <fullName evidence="3">ubiquitinyl hydrolase 1</fullName>
        <ecNumber evidence="3">3.4.19.12</ecNumber>
    </recommendedName>
</protein>
<evidence type="ECO:0000256" key="7">
    <source>
        <dbReference type="ARBA" id="ARBA00022771"/>
    </source>
</evidence>
<evidence type="ECO:0000256" key="12">
    <source>
        <dbReference type="PROSITE-ProRule" id="PRU00502"/>
    </source>
</evidence>
<gene>
    <name evidence="14" type="ORF">SBAD_LOCUS5306</name>
</gene>
<reference evidence="14 15" key="2">
    <citation type="submission" date="2018-11" db="EMBL/GenBank/DDBJ databases">
        <authorList>
            <consortium name="Pathogen Informatics"/>
        </authorList>
    </citation>
    <scope>NUCLEOTIDE SEQUENCE [LARGE SCALE GENOMIC DNA]</scope>
</reference>
<evidence type="ECO:0000256" key="3">
    <source>
        <dbReference type="ARBA" id="ARBA00012759"/>
    </source>
</evidence>
<name>A0A183INV9_9BILA</name>
<proteinExistence type="inferred from homology"/>
<keyword evidence="10" id="KW-0788">Thiol protease</keyword>
<organism evidence="16">
    <name type="scientific">Soboliphyme baturini</name>
    <dbReference type="NCBI Taxonomy" id="241478"/>
    <lineage>
        <taxon>Eukaryota</taxon>
        <taxon>Metazoa</taxon>
        <taxon>Ecdysozoa</taxon>
        <taxon>Nematoda</taxon>
        <taxon>Enoplea</taxon>
        <taxon>Dorylaimia</taxon>
        <taxon>Dioctophymatida</taxon>
        <taxon>Dioctophymatoidea</taxon>
        <taxon>Soboliphymatidae</taxon>
        <taxon>Soboliphyme</taxon>
    </lineage>
</organism>
<comment type="catalytic activity">
    <reaction evidence="1">
        <text>Thiol-dependent hydrolysis of ester, thioester, amide, peptide and isopeptide bonds formed by the C-terminal Gly of ubiquitin (a 76-residue protein attached to proteins as an intracellular targeting signal).</text>
        <dbReference type="EC" id="3.4.19.12"/>
    </reaction>
</comment>
<dbReference type="Pfam" id="PF02148">
    <property type="entry name" value="zf-UBP"/>
    <property type="match status" value="1"/>
</dbReference>
<dbReference type="PROSITE" id="PS50271">
    <property type="entry name" value="ZF_UBP"/>
    <property type="match status" value="1"/>
</dbReference>
<dbReference type="SUPFAM" id="SSF57850">
    <property type="entry name" value="RING/U-box"/>
    <property type="match status" value="1"/>
</dbReference>
<dbReference type="SMART" id="SM00290">
    <property type="entry name" value="ZnF_UBP"/>
    <property type="match status" value="1"/>
</dbReference>
<evidence type="ECO:0000256" key="2">
    <source>
        <dbReference type="ARBA" id="ARBA00009085"/>
    </source>
</evidence>
<evidence type="ECO:0000256" key="4">
    <source>
        <dbReference type="ARBA" id="ARBA00022670"/>
    </source>
</evidence>
<evidence type="ECO:0000256" key="10">
    <source>
        <dbReference type="ARBA" id="ARBA00022807"/>
    </source>
</evidence>
<dbReference type="OrthoDB" id="361536at2759"/>
<sequence length="255" mass="28963">MSFDKIPFSVPNDNSKVYKDECMYCFNTPFSEGGLFLCLVTHYGLCPKHLNLHVKKTEFLGYLHFSRVQISTVTAKASEGDLNASSECSVLEKPKEFALKYKDVWELVIYPDLFPYSLADHSVPTDLASCCQKLIEFRDAYNIIEIENQTNMWEGNPLKPTRITNLHQIENPPVVSTIQRQCQWEGCDKTDNLWMNLTDGSIYCGRRFWDGSGGRGHAIEHYGKTGYPLAVKVGTITANGADVYSYDEDEMVCHE</sequence>
<evidence type="ECO:0000256" key="5">
    <source>
        <dbReference type="ARBA" id="ARBA00022723"/>
    </source>
</evidence>
<evidence type="ECO:0000256" key="1">
    <source>
        <dbReference type="ARBA" id="ARBA00000707"/>
    </source>
</evidence>
<feature type="domain" description="UBP-type" evidence="13">
    <location>
        <begin position="161"/>
        <end position="255"/>
    </location>
</feature>
<keyword evidence="5" id="KW-0479">Metal-binding</keyword>
<keyword evidence="6" id="KW-0677">Repeat</keyword>
<keyword evidence="9" id="KW-0378">Hydrolase</keyword>
<dbReference type="InterPro" id="IPR013083">
    <property type="entry name" value="Znf_RING/FYVE/PHD"/>
</dbReference>